<protein>
    <submittedName>
        <fullName evidence="2">Uncharacterized protein</fullName>
    </submittedName>
</protein>
<gene>
    <name evidence="2" type="ORF">HUJ06_004886</name>
</gene>
<dbReference type="EMBL" id="DUZY01000004">
    <property type="protein sequence ID" value="DAD34246.1"/>
    <property type="molecule type" value="Genomic_DNA"/>
</dbReference>
<sequence length="69" mass="8445">MYPSFSVMWLFFPLFCMGDGGFLLIEKSLLKLHSDYPLSCLEQMKSIKFAIDLLFTYFWIKHHWFFFYQ</sequence>
<evidence type="ECO:0000313" key="2">
    <source>
        <dbReference type="EMBL" id="DAD34246.1"/>
    </source>
</evidence>
<name>A0A822YTZ5_NELNU</name>
<keyword evidence="3" id="KW-1185">Reference proteome</keyword>
<proteinExistence type="predicted"/>
<accession>A0A822YTZ5</accession>
<dbReference type="AlphaFoldDB" id="A0A822YTZ5"/>
<evidence type="ECO:0000313" key="3">
    <source>
        <dbReference type="Proteomes" id="UP000607653"/>
    </source>
</evidence>
<keyword evidence="1" id="KW-1133">Transmembrane helix</keyword>
<feature type="transmembrane region" description="Helical" evidence="1">
    <location>
        <begin position="6"/>
        <end position="25"/>
    </location>
</feature>
<keyword evidence="1" id="KW-0812">Transmembrane</keyword>
<evidence type="ECO:0000256" key="1">
    <source>
        <dbReference type="SAM" id="Phobius"/>
    </source>
</evidence>
<dbReference type="Proteomes" id="UP000607653">
    <property type="component" value="Unassembled WGS sequence"/>
</dbReference>
<organism evidence="2 3">
    <name type="scientific">Nelumbo nucifera</name>
    <name type="common">Sacred lotus</name>
    <dbReference type="NCBI Taxonomy" id="4432"/>
    <lineage>
        <taxon>Eukaryota</taxon>
        <taxon>Viridiplantae</taxon>
        <taxon>Streptophyta</taxon>
        <taxon>Embryophyta</taxon>
        <taxon>Tracheophyta</taxon>
        <taxon>Spermatophyta</taxon>
        <taxon>Magnoliopsida</taxon>
        <taxon>Proteales</taxon>
        <taxon>Nelumbonaceae</taxon>
        <taxon>Nelumbo</taxon>
    </lineage>
</organism>
<reference evidence="2 3" key="1">
    <citation type="journal article" date="2020" name="Mol. Biol. Evol.">
        <title>Distinct Expression and Methylation Patterns for Genes with Different Fates following a Single Whole-Genome Duplication in Flowering Plants.</title>
        <authorList>
            <person name="Shi T."/>
            <person name="Rahmani R.S."/>
            <person name="Gugger P.F."/>
            <person name="Wang M."/>
            <person name="Li H."/>
            <person name="Zhang Y."/>
            <person name="Li Z."/>
            <person name="Wang Q."/>
            <person name="Van de Peer Y."/>
            <person name="Marchal K."/>
            <person name="Chen J."/>
        </authorList>
    </citation>
    <scope>NUCLEOTIDE SEQUENCE [LARGE SCALE GENOMIC DNA]</scope>
    <source>
        <tissue evidence="2">Leaf</tissue>
    </source>
</reference>
<comment type="caution">
    <text evidence="2">The sequence shown here is derived from an EMBL/GenBank/DDBJ whole genome shotgun (WGS) entry which is preliminary data.</text>
</comment>
<keyword evidence="1" id="KW-0472">Membrane</keyword>